<organism evidence="5 6">
    <name type="scientific">Catenulispora pinistramenti</name>
    <dbReference type="NCBI Taxonomy" id="2705254"/>
    <lineage>
        <taxon>Bacteria</taxon>
        <taxon>Bacillati</taxon>
        <taxon>Actinomycetota</taxon>
        <taxon>Actinomycetes</taxon>
        <taxon>Catenulisporales</taxon>
        <taxon>Catenulisporaceae</taxon>
        <taxon>Catenulispora</taxon>
    </lineage>
</organism>
<comment type="similarity">
    <text evidence="1">Belongs to the LytR/CpsA/Psr (LCP) family.</text>
</comment>
<comment type="caution">
    <text evidence="5">The sequence shown here is derived from an EMBL/GenBank/DDBJ whole genome shotgun (WGS) entry which is preliminary data.</text>
</comment>
<accession>A0ABS5KLX2</accession>
<evidence type="ECO:0000313" key="6">
    <source>
        <dbReference type="Proteomes" id="UP000730482"/>
    </source>
</evidence>
<feature type="region of interest" description="Disordered" evidence="2">
    <location>
        <begin position="427"/>
        <end position="457"/>
    </location>
</feature>
<evidence type="ECO:0000256" key="2">
    <source>
        <dbReference type="SAM" id="MobiDB-lite"/>
    </source>
</evidence>
<dbReference type="Pfam" id="PF13399">
    <property type="entry name" value="LytR_C"/>
    <property type="match status" value="1"/>
</dbReference>
<feature type="compositionally biased region" description="Low complexity" evidence="2">
    <location>
        <begin position="27"/>
        <end position="41"/>
    </location>
</feature>
<sequence length="612" mass="61802">MAENENTDGLDDLQNADGAPDPETVESGETAESSGSTESAEPAAQPGRAAEKSGTAARRTSPAVIAARGVFAVAGAAVLAGSGIAWYGVHKLDTGVQSVDTSKVEVAHGKPAPVHSGLDKSVNILLIGLDSRYAMNGDALPDDVVHDELHAGSASDLLGGENANSEIILHVPAGNGTPTAVSIPRDDWVDAQDGYGNSMGTMKVKEAYGNAYYYATQKASASGTSDTHALAKIGHAAGVKAQIATLETLLNIPIDHFAEVNLMGFYDVAGDVGPVQVCLKRPTQDENSGANFPAGVFTLDTPTKALAFVREREDLPNGDLDRTHRQQAYITAVLKRLKDQGFLSDLSKMDSLIGTAEKDVIIDSGWNLLDFAGNASALSDGSTSFRTAPIITDSSWKWIGKNHEVGNEIDIPTVQAFVKSAFADSDATSSTATTPTTPTSTDSTPTPAPTSSSSAQHVTGTAVVENASGVNGAAAKEVSALSALGLTASVGDNIRPSHQKTTVLYGSGASAAAQAVGTQLGGVTATADSTVKAGSILVVIGTDKGDSIAAGNLSSTPSTPGSTAGSSTAGSSTSGSSTPSGSSTATSSGNGENGGTITGNGPDSVNGIPCIN</sequence>
<evidence type="ECO:0000259" key="3">
    <source>
        <dbReference type="Pfam" id="PF03816"/>
    </source>
</evidence>
<feature type="domain" description="Cell envelope-related transcriptional attenuator" evidence="3">
    <location>
        <begin position="163"/>
        <end position="338"/>
    </location>
</feature>
<feature type="region of interest" description="Disordered" evidence="2">
    <location>
        <begin position="551"/>
        <end position="612"/>
    </location>
</feature>
<dbReference type="EMBL" id="JAAFYZ010000022">
    <property type="protein sequence ID" value="MBS2547053.1"/>
    <property type="molecule type" value="Genomic_DNA"/>
</dbReference>
<dbReference type="Gene3D" id="3.40.630.190">
    <property type="entry name" value="LCP protein"/>
    <property type="match status" value="1"/>
</dbReference>
<dbReference type="NCBIfam" id="TIGR00350">
    <property type="entry name" value="lytR_cpsA_psr"/>
    <property type="match status" value="1"/>
</dbReference>
<dbReference type="Gene3D" id="3.30.70.2390">
    <property type="match status" value="1"/>
</dbReference>
<evidence type="ECO:0000313" key="5">
    <source>
        <dbReference type="EMBL" id="MBS2547053.1"/>
    </source>
</evidence>
<name>A0ABS5KLX2_9ACTN</name>
<dbReference type="PANTHER" id="PTHR33392">
    <property type="entry name" value="POLYISOPRENYL-TEICHOIC ACID--PEPTIDOGLYCAN TEICHOIC ACID TRANSFERASE TAGU"/>
    <property type="match status" value="1"/>
</dbReference>
<reference evidence="5 6" key="1">
    <citation type="submission" date="2020-02" db="EMBL/GenBank/DDBJ databases">
        <title>Acidophilic actinobacteria isolated from forest soil.</title>
        <authorList>
            <person name="Golinska P."/>
        </authorList>
    </citation>
    <scope>NUCLEOTIDE SEQUENCE [LARGE SCALE GENOMIC DNA]</scope>
    <source>
        <strain evidence="5 6">NL8</strain>
    </source>
</reference>
<feature type="compositionally biased region" description="Low complexity" evidence="2">
    <location>
        <begin position="554"/>
        <end position="590"/>
    </location>
</feature>
<feature type="compositionally biased region" description="Acidic residues" evidence="2">
    <location>
        <begin position="1"/>
        <end position="11"/>
    </location>
</feature>
<dbReference type="RefSeq" id="WP_212008658.1">
    <property type="nucleotide sequence ID" value="NZ_JAAFYZ010000022.1"/>
</dbReference>
<feature type="region of interest" description="Disordered" evidence="2">
    <location>
        <begin position="1"/>
        <end position="58"/>
    </location>
</feature>
<evidence type="ECO:0000259" key="4">
    <source>
        <dbReference type="Pfam" id="PF13399"/>
    </source>
</evidence>
<proteinExistence type="inferred from homology"/>
<feature type="domain" description="LytR/CpsA/Psr regulator C-terminal" evidence="4">
    <location>
        <begin position="464"/>
        <end position="543"/>
    </location>
</feature>
<dbReference type="InterPro" id="IPR050922">
    <property type="entry name" value="LytR/CpsA/Psr_CW_biosynth"/>
</dbReference>
<dbReference type="InterPro" id="IPR027381">
    <property type="entry name" value="LytR/CpsA/Psr_C"/>
</dbReference>
<dbReference type="Pfam" id="PF03816">
    <property type="entry name" value="LytR_cpsA_psr"/>
    <property type="match status" value="1"/>
</dbReference>
<feature type="compositionally biased region" description="Low complexity" evidence="2">
    <location>
        <begin position="427"/>
        <end position="455"/>
    </location>
</feature>
<dbReference type="Proteomes" id="UP000730482">
    <property type="component" value="Unassembled WGS sequence"/>
</dbReference>
<keyword evidence="6" id="KW-1185">Reference proteome</keyword>
<dbReference type="PANTHER" id="PTHR33392:SF6">
    <property type="entry name" value="POLYISOPRENYL-TEICHOIC ACID--PEPTIDOGLYCAN TEICHOIC ACID TRANSFERASE TAGU"/>
    <property type="match status" value="1"/>
</dbReference>
<gene>
    <name evidence="5" type="ORF">KGQ19_09235</name>
</gene>
<evidence type="ECO:0000256" key="1">
    <source>
        <dbReference type="ARBA" id="ARBA00006068"/>
    </source>
</evidence>
<protein>
    <submittedName>
        <fullName evidence="5">LCP family protein</fullName>
    </submittedName>
</protein>
<dbReference type="InterPro" id="IPR004474">
    <property type="entry name" value="LytR_CpsA_psr"/>
</dbReference>